<dbReference type="GO" id="GO:0042597">
    <property type="term" value="C:periplasmic space"/>
    <property type="evidence" value="ECO:0007669"/>
    <property type="project" value="UniProtKB-SubCell"/>
</dbReference>
<dbReference type="EMBL" id="SGSU01000008">
    <property type="protein sequence ID" value="RZG67124.1"/>
    <property type="molecule type" value="Genomic_DNA"/>
</dbReference>
<evidence type="ECO:0000313" key="8">
    <source>
        <dbReference type="Proteomes" id="UP000293483"/>
    </source>
</evidence>
<feature type="domain" description="Heparinase II/III-like C-terminal" evidence="5">
    <location>
        <begin position="316"/>
        <end position="518"/>
    </location>
</feature>
<protein>
    <submittedName>
        <fullName evidence="7">Alginate lyase family protein</fullName>
    </submittedName>
</protein>
<dbReference type="GO" id="GO:0016829">
    <property type="term" value="F:lyase activity"/>
    <property type="evidence" value="ECO:0007669"/>
    <property type="project" value="UniProtKB-KW"/>
</dbReference>
<dbReference type="PANTHER" id="PTHR39210:SF1">
    <property type="entry name" value="HEPARIN-SULFATE LYASE"/>
    <property type="match status" value="1"/>
</dbReference>
<gene>
    <name evidence="7" type="ORF">EXE25_08375</name>
</gene>
<evidence type="ECO:0000256" key="1">
    <source>
        <dbReference type="ARBA" id="ARBA00004418"/>
    </source>
</evidence>
<dbReference type="Proteomes" id="UP000293483">
    <property type="component" value="Unassembled WGS sequence"/>
</dbReference>
<sequence>MKILKLINTVKYLKFIQIYYRLYYLLLKPSVKQTVFKTQLRHAAQSWENAIAKPISMLSPTQFLFLNYPGQLNTAEDWNSNQQEKLWLYNLHYFDDLNAENASDRVEWHKNTIQKWIDQNPYAKGNGWEPYPNSLRIVNWVKWSLQGHQFTEQQLQSLVLQAEHLSKTVEWHILANHLFANAKALIFAGLFFDTIESKKWLAQGLKIYHQEIDEQVLADGANFELTPMYHAIFLEDLLDLYQLITRCYAQTGLIDVEHLKTKIIKMLDWLKYMSHPDGEISFFNDATFGIASTYENLKIYAEKLNIFVPVSESQDRYLKQSGYIVVEKSSYKFIMDVAEVGPSYQPGHAHADTLSFELSILGARFIVNSGISQYGLGSERLHQRSTAAHNTIEIDQQNSSEIWSGFRVARRVSPKLDHINFELGQITEFSASYKSLKHVVHRRAVRFVDDQIILKDDLHGQFNSAVSFFYFHPDVTINKAQDNSYVCDLMGNIIEIQLQGDIEANLVNSFWHPEFGKSVPNKCLKINLLSNNYEILISRRSLGF</sequence>
<comment type="subcellular location">
    <subcellularLocation>
        <location evidence="1">Periplasm</location>
    </subcellularLocation>
</comment>
<feature type="domain" description="Heparin-sulfate lyase N-terminal" evidence="6">
    <location>
        <begin position="112"/>
        <end position="298"/>
    </location>
</feature>
<dbReference type="SUPFAM" id="SSF48230">
    <property type="entry name" value="Chondroitin AC/alginate lyase"/>
    <property type="match status" value="1"/>
</dbReference>
<organism evidence="7 8">
    <name type="scientific">Acinetobacter bouvetii</name>
    <dbReference type="NCBI Taxonomy" id="202951"/>
    <lineage>
        <taxon>Bacteria</taxon>
        <taxon>Pseudomonadati</taxon>
        <taxon>Pseudomonadota</taxon>
        <taxon>Gammaproteobacteria</taxon>
        <taxon>Moraxellales</taxon>
        <taxon>Moraxellaceae</taxon>
        <taxon>Acinetobacter</taxon>
    </lineage>
</organism>
<evidence type="ECO:0000259" key="5">
    <source>
        <dbReference type="Pfam" id="PF07940"/>
    </source>
</evidence>
<dbReference type="Pfam" id="PF07940">
    <property type="entry name" value="Hepar_II_III_C"/>
    <property type="match status" value="1"/>
</dbReference>
<name>A0A4Q7AXF6_9GAMM</name>
<evidence type="ECO:0000259" key="6">
    <source>
        <dbReference type="Pfam" id="PF16889"/>
    </source>
</evidence>
<accession>A0A4Q7AXF6</accession>
<dbReference type="InterPro" id="IPR008929">
    <property type="entry name" value="Chondroitin_lyas"/>
</dbReference>
<dbReference type="RefSeq" id="WP_130145427.1">
    <property type="nucleotide sequence ID" value="NZ_SGSU01000008.1"/>
</dbReference>
<keyword evidence="4 7" id="KW-0456">Lyase</keyword>
<keyword evidence="2" id="KW-0732">Signal</keyword>
<dbReference type="InterPro" id="IPR012480">
    <property type="entry name" value="Hepar_II_III_C"/>
</dbReference>
<dbReference type="Gene3D" id="2.70.98.70">
    <property type="match status" value="1"/>
</dbReference>
<dbReference type="PANTHER" id="PTHR39210">
    <property type="entry name" value="HEPARIN-SULFATE LYASE"/>
    <property type="match status" value="1"/>
</dbReference>
<dbReference type="Gene3D" id="1.50.10.100">
    <property type="entry name" value="Chondroitin AC/alginate lyase"/>
    <property type="match status" value="1"/>
</dbReference>
<keyword evidence="3" id="KW-0574">Periplasm</keyword>
<proteinExistence type="predicted"/>
<dbReference type="Pfam" id="PF16889">
    <property type="entry name" value="Hepar_II_III_N"/>
    <property type="match status" value="1"/>
</dbReference>
<evidence type="ECO:0000256" key="2">
    <source>
        <dbReference type="ARBA" id="ARBA00022729"/>
    </source>
</evidence>
<comment type="caution">
    <text evidence="7">The sequence shown here is derived from an EMBL/GenBank/DDBJ whole genome shotgun (WGS) entry which is preliminary data.</text>
</comment>
<dbReference type="InterPro" id="IPR031680">
    <property type="entry name" value="Hepar_II_III_N"/>
</dbReference>
<evidence type="ECO:0000256" key="4">
    <source>
        <dbReference type="ARBA" id="ARBA00023239"/>
    </source>
</evidence>
<evidence type="ECO:0000256" key="3">
    <source>
        <dbReference type="ARBA" id="ARBA00022764"/>
    </source>
</evidence>
<reference evidence="7 8" key="1">
    <citation type="submission" date="2019-02" db="EMBL/GenBank/DDBJ databases">
        <title>The Batch Genome Submission of Acinetobacter spp. strains.</title>
        <authorList>
            <person name="Qin J."/>
            <person name="Hu Y."/>
            <person name="Ye H."/>
            <person name="Wei L."/>
            <person name="Feng Y."/>
            <person name="Zong Z."/>
        </authorList>
    </citation>
    <scope>NUCLEOTIDE SEQUENCE [LARGE SCALE GENOMIC DNA]</scope>
    <source>
        <strain evidence="7 8">WCHABo060081</strain>
    </source>
</reference>
<dbReference type="AlphaFoldDB" id="A0A4Q7AXF6"/>
<evidence type="ECO:0000313" key="7">
    <source>
        <dbReference type="EMBL" id="RZG67124.1"/>
    </source>
</evidence>